<name>A0ACB8SQ67_9AGAM</name>
<reference evidence="1" key="2">
    <citation type="journal article" date="2022" name="New Phytol.">
        <title>Evolutionary transition to the ectomycorrhizal habit in the genomes of a hyperdiverse lineage of mushroom-forming fungi.</title>
        <authorList>
            <person name="Looney B."/>
            <person name="Miyauchi S."/>
            <person name="Morin E."/>
            <person name="Drula E."/>
            <person name="Courty P.E."/>
            <person name="Kohler A."/>
            <person name="Kuo A."/>
            <person name="LaButti K."/>
            <person name="Pangilinan J."/>
            <person name="Lipzen A."/>
            <person name="Riley R."/>
            <person name="Andreopoulos W."/>
            <person name="He G."/>
            <person name="Johnson J."/>
            <person name="Nolan M."/>
            <person name="Tritt A."/>
            <person name="Barry K.W."/>
            <person name="Grigoriev I.V."/>
            <person name="Nagy L.G."/>
            <person name="Hibbett D."/>
            <person name="Henrissat B."/>
            <person name="Matheny P.B."/>
            <person name="Labbe J."/>
            <person name="Martin F.M."/>
        </authorList>
    </citation>
    <scope>NUCLEOTIDE SEQUENCE</scope>
    <source>
        <strain evidence="1">HHB10654</strain>
    </source>
</reference>
<protein>
    <submittedName>
        <fullName evidence="1">FAD/NAD-P-binding domain-containing protein</fullName>
    </submittedName>
</protein>
<gene>
    <name evidence="1" type="ORF">BV25DRAFT_1810575</name>
</gene>
<reference evidence="1" key="1">
    <citation type="submission" date="2021-03" db="EMBL/GenBank/DDBJ databases">
        <authorList>
            <consortium name="DOE Joint Genome Institute"/>
            <person name="Ahrendt S."/>
            <person name="Looney B.P."/>
            <person name="Miyauchi S."/>
            <person name="Morin E."/>
            <person name="Drula E."/>
            <person name="Courty P.E."/>
            <person name="Chicoki N."/>
            <person name="Fauchery L."/>
            <person name="Kohler A."/>
            <person name="Kuo A."/>
            <person name="Labutti K."/>
            <person name="Pangilinan J."/>
            <person name="Lipzen A."/>
            <person name="Riley R."/>
            <person name="Andreopoulos W."/>
            <person name="He G."/>
            <person name="Johnson J."/>
            <person name="Barry K.W."/>
            <person name="Grigoriev I.V."/>
            <person name="Nagy L."/>
            <person name="Hibbett D."/>
            <person name="Henrissat B."/>
            <person name="Matheny P.B."/>
            <person name="Labbe J."/>
            <person name="Martin F."/>
        </authorList>
    </citation>
    <scope>NUCLEOTIDE SEQUENCE</scope>
    <source>
        <strain evidence="1">HHB10654</strain>
    </source>
</reference>
<sequence length="571" mass="62854">MDPKLPSSTAHGGSVAVIGAGPAGLITAHTLVQDGFEVQILTRDKTVGGVWREGRVYPDLQINSVNGELSFSSLEMPQPDTVWGRLTGSDLNAYMEAFAAAYLHEKIRLETEVVRIQRGASGSGWLVDVEDKRTGESDSLSFARIVLCTGGCNTPTVPDSLSPAAAESVGFKGPVFHSKYFRSRLDDVLDAVKPIGPEGREAADSVIVVGGGKSAQDVAAYLANEGRKVTVVYDTMDCFLASPRPLPDFIRKSRVLSIMTPHINLRTYLERFLHTTWIGAKIVHAFWDFLAGSAFSAIGAAEDSPLRRIHSPFWSIRISDEGVPRPNRFHMLASSGKIDLVAPARVASYGHDGQSVVLHDGRVLRANAVILATGYSSSWDSIFDTQTTVKLGLKRHAPTLNAEKYHWDYRSLSNPPPAHRDGAQWASSIYRGLVPAKNIAKRDFAINGAVISTNHGMLCEVSAHWISSYFLGDQLRIPATPEDAFEAAERQAAWIRQRYPNMLLWTNESYSSSIEFCTWPQAVDELLEEMDLPSMRSGGNWLTWPFKVVDLKEIATLKEERDAKRGQAQRM</sequence>
<comment type="caution">
    <text evidence="1">The sequence shown here is derived from an EMBL/GenBank/DDBJ whole genome shotgun (WGS) entry which is preliminary data.</text>
</comment>
<evidence type="ECO:0000313" key="2">
    <source>
        <dbReference type="Proteomes" id="UP000814140"/>
    </source>
</evidence>
<evidence type="ECO:0000313" key="1">
    <source>
        <dbReference type="EMBL" id="KAI0058580.1"/>
    </source>
</evidence>
<dbReference type="EMBL" id="MU277234">
    <property type="protein sequence ID" value="KAI0058580.1"/>
    <property type="molecule type" value="Genomic_DNA"/>
</dbReference>
<dbReference type="Proteomes" id="UP000814140">
    <property type="component" value="Unassembled WGS sequence"/>
</dbReference>
<accession>A0ACB8SQ67</accession>
<keyword evidence="2" id="KW-1185">Reference proteome</keyword>
<organism evidence="1 2">
    <name type="scientific">Artomyces pyxidatus</name>
    <dbReference type="NCBI Taxonomy" id="48021"/>
    <lineage>
        <taxon>Eukaryota</taxon>
        <taxon>Fungi</taxon>
        <taxon>Dikarya</taxon>
        <taxon>Basidiomycota</taxon>
        <taxon>Agaricomycotina</taxon>
        <taxon>Agaricomycetes</taxon>
        <taxon>Russulales</taxon>
        <taxon>Auriscalpiaceae</taxon>
        <taxon>Artomyces</taxon>
    </lineage>
</organism>
<proteinExistence type="predicted"/>